<accession>A0A127PEY0</accession>
<reference evidence="2 3" key="1">
    <citation type="submission" date="2015-11" db="EMBL/GenBank/DDBJ databases">
        <title>Exploring the genomic traits of fungus-feeding bacterial genus Collimonas.</title>
        <authorList>
            <person name="Song C."/>
            <person name="Schmidt R."/>
            <person name="de Jager V."/>
            <person name="Krzyzanowska D."/>
            <person name="Jongedijk E."/>
            <person name="Cankar K."/>
            <person name="Beekwilder J."/>
            <person name="van Veen A."/>
            <person name="de Boer W."/>
            <person name="van Veen J.A."/>
            <person name="Garbeva P."/>
        </authorList>
    </citation>
    <scope>NUCLEOTIDE SEQUENCE [LARGE SCALE GENOMIC DNA]</scope>
    <source>
        <strain evidence="2 3">Ter6</strain>
    </source>
</reference>
<dbReference type="EMBL" id="CP013232">
    <property type="protein sequence ID" value="AMO95981.1"/>
    <property type="molecule type" value="Genomic_DNA"/>
</dbReference>
<sequence>MSLKSKPVNKPEADKEAGLEQDIEGISRQHFISSLGALLLARCGNGGDLPPVTSVGGTSATPAAPAPAVMPAAPACPGAVPVTITTPETLITPETSPEPTTTPTSAAFAHPCLPHTQADFDRMSQNRRTAGQRRDLGGGQGCIT</sequence>
<protein>
    <submittedName>
        <fullName evidence="2">Uncharacterized protein</fullName>
    </submittedName>
</protein>
<feature type="compositionally biased region" description="Basic and acidic residues" evidence="1">
    <location>
        <begin position="9"/>
        <end position="18"/>
    </location>
</feature>
<evidence type="ECO:0000313" key="3">
    <source>
        <dbReference type="Proteomes" id="UP000072421"/>
    </source>
</evidence>
<gene>
    <name evidence="2" type="ORF">CFter6_3347</name>
</gene>
<dbReference type="AlphaFoldDB" id="A0A127PEY0"/>
<evidence type="ECO:0000256" key="1">
    <source>
        <dbReference type="SAM" id="MobiDB-lite"/>
    </source>
</evidence>
<dbReference type="Proteomes" id="UP000072421">
    <property type="component" value="Chromosome"/>
</dbReference>
<organism evidence="2">
    <name type="scientific">Collimonas fungivorans</name>
    <dbReference type="NCBI Taxonomy" id="158899"/>
    <lineage>
        <taxon>Bacteria</taxon>
        <taxon>Pseudomonadati</taxon>
        <taxon>Pseudomonadota</taxon>
        <taxon>Betaproteobacteria</taxon>
        <taxon>Burkholderiales</taxon>
        <taxon>Oxalobacteraceae</taxon>
        <taxon>Collimonas</taxon>
    </lineage>
</organism>
<proteinExistence type="predicted"/>
<feature type="region of interest" description="Disordered" evidence="1">
    <location>
        <begin position="1"/>
        <end position="22"/>
    </location>
</feature>
<dbReference type="PATRIC" id="fig|158899.10.peg.3326"/>
<evidence type="ECO:0000313" key="2">
    <source>
        <dbReference type="EMBL" id="AMO95981.1"/>
    </source>
</evidence>
<name>A0A127PEY0_9BURK</name>